<organism evidence="1">
    <name type="scientific">marine metagenome</name>
    <dbReference type="NCBI Taxonomy" id="408172"/>
    <lineage>
        <taxon>unclassified sequences</taxon>
        <taxon>metagenomes</taxon>
        <taxon>ecological metagenomes</taxon>
    </lineage>
</organism>
<name>A0A382KNU1_9ZZZZ</name>
<evidence type="ECO:0000313" key="1">
    <source>
        <dbReference type="EMBL" id="SVC25929.1"/>
    </source>
</evidence>
<sequence>VPASSLTENAAQVRVPHQVSYATGIFGRHIQFPKDAVNQVM</sequence>
<dbReference type="AlphaFoldDB" id="A0A382KNU1"/>
<proteinExistence type="predicted"/>
<feature type="non-terminal residue" evidence="1">
    <location>
        <position position="1"/>
    </location>
</feature>
<reference evidence="1" key="1">
    <citation type="submission" date="2018-05" db="EMBL/GenBank/DDBJ databases">
        <authorList>
            <person name="Lanie J.A."/>
            <person name="Ng W.-L."/>
            <person name="Kazmierczak K.M."/>
            <person name="Andrzejewski T.M."/>
            <person name="Davidsen T.M."/>
            <person name="Wayne K.J."/>
            <person name="Tettelin H."/>
            <person name="Glass J.I."/>
            <person name="Rusch D."/>
            <person name="Podicherti R."/>
            <person name="Tsui H.-C.T."/>
            <person name="Winkler M.E."/>
        </authorList>
    </citation>
    <scope>NUCLEOTIDE SEQUENCE</scope>
</reference>
<dbReference type="EMBL" id="UINC01081766">
    <property type="protein sequence ID" value="SVC25929.1"/>
    <property type="molecule type" value="Genomic_DNA"/>
</dbReference>
<protein>
    <submittedName>
        <fullName evidence="1">Uncharacterized protein</fullName>
    </submittedName>
</protein>
<gene>
    <name evidence="1" type="ORF">METZ01_LOCUS278783</name>
</gene>
<accession>A0A382KNU1</accession>